<organism evidence="1 2">
    <name type="scientific">Weissella oryzae (strain DSM 25784 / JCM 18191 / LMG 30913 / SG25)</name>
    <dbReference type="NCBI Taxonomy" id="1329250"/>
    <lineage>
        <taxon>Bacteria</taxon>
        <taxon>Bacillati</taxon>
        <taxon>Bacillota</taxon>
        <taxon>Bacilli</taxon>
        <taxon>Lactobacillales</taxon>
        <taxon>Lactobacillaceae</taxon>
        <taxon>Weissella</taxon>
    </lineage>
</organism>
<name>A0A069CSC6_WEIOS</name>
<reference evidence="2" key="1">
    <citation type="journal article" date="2014" name="Genome Announc.">
        <title>Draft genome sequence of Weissella oryzae SG25T, isolated from fermented rice grains.</title>
        <authorList>
            <person name="Tanizawa Y."/>
            <person name="Fujisawa T."/>
            <person name="Mochizuki T."/>
            <person name="Kaminuma E."/>
            <person name="Suzuki Y."/>
            <person name="Nakamura Y."/>
            <person name="Tohno M."/>
        </authorList>
    </citation>
    <scope>NUCLEOTIDE SEQUENCE [LARGE SCALE GENOMIC DNA]</scope>
    <source>
        <strain evidence="2">DSM 25784 / JCM 18191 / LMG 30913 / SG25</strain>
    </source>
</reference>
<keyword evidence="2" id="KW-1185">Reference proteome</keyword>
<gene>
    <name evidence="1" type="ORF">WOSG25_012600</name>
</gene>
<evidence type="ECO:0000313" key="1">
    <source>
        <dbReference type="EMBL" id="GAK30163.1"/>
    </source>
</evidence>
<dbReference type="EMBL" id="DF820484">
    <property type="protein sequence ID" value="GAK30163.1"/>
    <property type="molecule type" value="Genomic_DNA"/>
</dbReference>
<proteinExistence type="predicted"/>
<dbReference type="AlphaFoldDB" id="A0A069CSC6"/>
<accession>A0A069CSC6</accession>
<evidence type="ECO:0000313" key="2">
    <source>
        <dbReference type="Proteomes" id="UP000030643"/>
    </source>
</evidence>
<sequence length="281" mass="32413">MYFYISSRPKEVGSNHLNTDYKQLTSKQKLTLGALEMSYLKPQVNDAQGKHITYDTDITKENKYVVFSKVSSSEYTISSAKIRWDKDKLFVYMMNVKTSDYEAPHVYSLKKLAIKYADSKKYQNASKALVTQAQEIKYTNKKDDEDFEKASEKQQLAVMLYYAWASDHDKVPISGANFEVYLGSNGYIYFTNVNDGLSNWAEHTYRYVIGNDGQYTMQYAQVPDGMTAAETTMKNVQWQTIISMSGGMMYGSFKDDSQKLISKMNMDYKNLKNPEERFESQ</sequence>
<dbReference type="Proteomes" id="UP000030643">
    <property type="component" value="Unassembled WGS sequence"/>
</dbReference>
<protein>
    <submittedName>
        <fullName evidence="1">Uncharacterized protein</fullName>
    </submittedName>
</protein>